<evidence type="ECO:0000313" key="3">
    <source>
        <dbReference type="WBParaSite" id="scf7180000419088.g3357"/>
    </source>
</evidence>
<reference evidence="3" key="1">
    <citation type="submission" date="2022-11" db="UniProtKB">
        <authorList>
            <consortium name="WormBaseParasite"/>
        </authorList>
    </citation>
    <scope>IDENTIFICATION</scope>
</reference>
<feature type="region of interest" description="Disordered" evidence="1">
    <location>
        <begin position="1"/>
        <end position="35"/>
    </location>
</feature>
<name>A0A915NPV2_9BILA</name>
<proteinExistence type="predicted"/>
<dbReference type="AlphaFoldDB" id="A0A915NPV2"/>
<evidence type="ECO:0000313" key="2">
    <source>
        <dbReference type="Proteomes" id="UP000887560"/>
    </source>
</evidence>
<feature type="compositionally biased region" description="Polar residues" evidence="1">
    <location>
        <begin position="16"/>
        <end position="25"/>
    </location>
</feature>
<accession>A0A915NPV2</accession>
<organism evidence="2 3">
    <name type="scientific">Meloidogyne floridensis</name>
    <dbReference type="NCBI Taxonomy" id="298350"/>
    <lineage>
        <taxon>Eukaryota</taxon>
        <taxon>Metazoa</taxon>
        <taxon>Ecdysozoa</taxon>
        <taxon>Nematoda</taxon>
        <taxon>Chromadorea</taxon>
        <taxon>Rhabditida</taxon>
        <taxon>Tylenchina</taxon>
        <taxon>Tylenchomorpha</taxon>
        <taxon>Tylenchoidea</taxon>
        <taxon>Meloidogynidae</taxon>
        <taxon>Meloidogyninae</taxon>
        <taxon>Meloidogyne</taxon>
    </lineage>
</organism>
<evidence type="ECO:0000256" key="1">
    <source>
        <dbReference type="SAM" id="MobiDB-lite"/>
    </source>
</evidence>
<protein>
    <submittedName>
        <fullName evidence="3">Uncharacterized protein</fullName>
    </submittedName>
</protein>
<keyword evidence="2" id="KW-1185">Reference proteome</keyword>
<dbReference type="WBParaSite" id="scf7180000419088.g3357">
    <property type="protein sequence ID" value="scf7180000419088.g3357"/>
    <property type="gene ID" value="scf7180000419088.g3357"/>
</dbReference>
<dbReference type="Proteomes" id="UP000887560">
    <property type="component" value="Unplaced"/>
</dbReference>
<sequence>MKRKEPMGSLNKKETQSGPSTSQSPGKDDKIEKFSLQKGNKKIRKHFEIRKFPTVAIQNKLIEYYEHENPDFKIAKKQVDDGENRTNILDRIDGDELKVFSHITLKMNKIILLNIEFYL</sequence>
<feature type="compositionally biased region" description="Basic and acidic residues" evidence="1">
    <location>
        <begin position="1"/>
        <end position="15"/>
    </location>
</feature>
<feature type="compositionally biased region" description="Basic and acidic residues" evidence="1">
    <location>
        <begin position="26"/>
        <end position="35"/>
    </location>
</feature>